<evidence type="ECO:0000256" key="1">
    <source>
        <dbReference type="SAM" id="SignalP"/>
    </source>
</evidence>
<keyword evidence="3" id="KW-1185">Reference proteome</keyword>
<feature type="chain" id="PRO_5039937871" description="Ig-like domain-containing protein" evidence="1">
    <location>
        <begin position="25"/>
        <end position="1298"/>
    </location>
</feature>
<sequence length="1298" mass="139143">MYPHPTLLVLLLCVLVCASAATEAYTLEGSQGVSASQCSGGDAGEQETLFGVAGETLTLYVTLCPAPLVSTEPPPTCALPTESTLVEYVLLSIQYYPYPTAPLEWEGEGQTPSVYVSAYDPVVLYASESHPGSGVYTCPYTPTEEGLYVIEATVSLSPSSSLSEAPTPASLSDVSTSASLYIGTLSHTNEVTGVREVVSVPYTSAAVEYAFREREAERDPLWVWEGEDLVYNLHLLRPDNSVVDTPLPISASLSCTDGFGSTHVSETAPTPLSPAVYMGYCGAGVYVMVMSLPEDWEETPPVCTLSISLEGVDLAAVEISTGVEPTYVSGVTGLSLPPTLETCSPVSLVLQVTGSDASPIHSDMTPYLTLAWDTETYAYSDSSTTIVHLPDTVEYAVETIAPSAPGLHTLSLYISDGVVDKGESGGEESSLRVLGSDTVSVYQTIDPSLSGLSVPPLLRPEDTVVVDLHLVDGCGLPLPSSSLSVGDALVTDTDTGEVTATVPLFEVLPLLLSEVGEEDDTASNGYYTGALTLPEGYYTLTVAVDHVYDDDGVDILRDTHTFTAFVTISSLAVEVGSGYVDVSTVLSTISGVPTVLGVESDIVVSLIETGGMVVPVDVYPTLQWCQAGADTYTVSCSNIPLFWNPVSHSYHTDTLFMCEYVTGPSVTVVEGVFEVYLQGEPVTDCAVYLERLLSYSLSTLYSTPYIVQGKTATIQAEIVDTCGYAYTGCQARLSVFSERWGERERGLVTLAAPLHEMDVGVYVSQLSLEEEGEYTCVASVTCAGDSTLHTMSSTTYAAASRVVVGDESYYVSSLFSTNSFPEYGSLHTPLTGSVCLYDMLGESVEEDLSPYMDISLLGVTDPVSGMVSWVSGTECYSVTIDPHTDTPTPSDLLVDVSLSHSPLLSTTVRVLPLTEYITGSTGIIFSTSTVETCQHMSITLQLLDVYGAVSAVDVSQYLGVRWGGDMEATVPLSVSWDSDEYTYTIHVDGHSETGRALLCIVVSDGGMSAVVGTADVTVYSTLHEDLSWSSVPAVAPMGVTTQIAFQPRDGCSSVITDLVAHSSLYDSTGAELKGDVFGCEDGIFTSEIQLPETYDPASYTLTVTFTRETSESVYGSKESELSLIEVQGQWEYTIWTEIVSGLRAFERQYPAIYSLAVKVEEVAEIELLTPEEYQDPSVSLSRRDLSWIVTALKSDLPLTKGSEKYNGASVVVPRLEVVDYGSLPLPLSPKKNPSGDDYDTVHDLWTCNIDARTVASLYAESVLFRCNNEGWRLSMLETSLLRQWFGLEEAGFVPPQPF</sequence>
<reference evidence="2 3" key="1">
    <citation type="journal article" date="2018" name="PLoS ONE">
        <title>The draft genome of Kipferlia bialata reveals reductive genome evolution in fornicate parasites.</title>
        <authorList>
            <person name="Tanifuji G."/>
            <person name="Takabayashi S."/>
            <person name="Kume K."/>
            <person name="Takagi M."/>
            <person name="Nakayama T."/>
            <person name="Kamikawa R."/>
            <person name="Inagaki Y."/>
            <person name="Hashimoto T."/>
        </authorList>
    </citation>
    <scope>NUCLEOTIDE SEQUENCE [LARGE SCALE GENOMIC DNA]</scope>
    <source>
        <strain evidence="2">NY0173</strain>
    </source>
</reference>
<dbReference type="Proteomes" id="UP000265618">
    <property type="component" value="Unassembled WGS sequence"/>
</dbReference>
<accession>A0A9K3GKK6</accession>
<keyword evidence="1" id="KW-0732">Signal</keyword>
<proteinExistence type="predicted"/>
<evidence type="ECO:0000313" key="2">
    <source>
        <dbReference type="EMBL" id="GIQ85710.1"/>
    </source>
</evidence>
<protein>
    <recommendedName>
        <fullName evidence="4">Ig-like domain-containing protein</fullName>
    </recommendedName>
</protein>
<organism evidence="2 3">
    <name type="scientific">Kipferlia bialata</name>
    <dbReference type="NCBI Taxonomy" id="797122"/>
    <lineage>
        <taxon>Eukaryota</taxon>
        <taxon>Metamonada</taxon>
        <taxon>Carpediemonas-like organisms</taxon>
        <taxon>Kipferlia</taxon>
    </lineage>
</organism>
<feature type="signal peptide" evidence="1">
    <location>
        <begin position="1"/>
        <end position="24"/>
    </location>
</feature>
<comment type="caution">
    <text evidence="2">The sequence shown here is derived from an EMBL/GenBank/DDBJ whole genome shotgun (WGS) entry which is preliminary data.</text>
</comment>
<evidence type="ECO:0008006" key="4">
    <source>
        <dbReference type="Google" id="ProtNLM"/>
    </source>
</evidence>
<dbReference type="EMBL" id="BDIP01002090">
    <property type="protein sequence ID" value="GIQ85710.1"/>
    <property type="molecule type" value="Genomic_DNA"/>
</dbReference>
<evidence type="ECO:0000313" key="3">
    <source>
        <dbReference type="Proteomes" id="UP000265618"/>
    </source>
</evidence>
<name>A0A9K3GKK6_9EUKA</name>
<gene>
    <name evidence="2" type="ORF">KIPB_007424</name>
</gene>